<dbReference type="EMBL" id="JBHULM010000011">
    <property type="protein sequence ID" value="MFD2543209.1"/>
    <property type="molecule type" value="Genomic_DNA"/>
</dbReference>
<sequence length="150" mass="16650">MKNISLPVRFGLVISACLIAYFLLLSLFHLHTNPFFSLFNGVITGFGIYETIKYYKLQKAGSFSYTGGFTVGITAGFIATLIFTVFFTFYATEVNVNFLNELLTVFKGDYDVHIGIVAFVTAIMGFATTVVATLTCMQLFKNSRNIVQKA</sequence>
<comment type="caution">
    <text evidence="2">The sequence shown here is derived from an EMBL/GenBank/DDBJ whole genome shotgun (WGS) entry which is preliminary data.</text>
</comment>
<proteinExistence type="predicted"/>
<feature type="transmembrane region" description="Helical" evidence="1">
    <location>
        <begin position="67"/>
        <end position="92"/>
    </location>
</feature>
<keyword evidence="1" id="KW-0472">Membrane</keyword>
<reference evidence="3" key="1">
    <citation type="journal article" date="2019" name="Int. J. Syst. Evol. Microbiol.">
        <title>The Global Catalogue of Microorganisms (GCM) 10K type strain sequencing project: providing services to taxonomists for standard genome sequencing and annotation.</title>
        <authorList>
            <consortium name="The Broad Institute Genomics Platform"/>
            <consortium name="The Broad Institute Genome Sequencing Center for Infectious Disease"/>
            <person name="Wu L."/>
            <person name="Ma J."/>
        </authorList>
    </citation>
    <scope>NUCLEOTIDE SEQUENCE [LARGE SCALE GENOMIC DNA]</scope>
    <source>
        <strain evidence="3">KCTC 42808</strain>
    </source>
</reference>
<protein>
    <submittedName>
        <fullName evidence="2">DUF4199 domain-containing protein</fullName>
    </submittedName>
</protein>
<feature type="transmembrane region" description="Helical" evidence="1">
    <location>
        <begin position="112"/>
        <end position="140"/>
    </location>
</feature>
<feature type="transmembrane region" description="Helical" evidence="1">
    <location>
        <begin position="36"/>
        <end position="55"/>
    </location>
</feature>
<evidence type="ECO:0000313" key="3">
    <source>
        <dbReference type="Proteomes" id="UP001597467"/>
    </source>
</evidence>
<name>A0ABW5K2P2_9FLAO</name>
<dbReference type="Proteomes" id="UP001597467">
    <property type="component" value="Unassembled WGS sequence"/>
</dbReference>
<keyword evidence="3" id="KW-1185">Reference proteome</keyword>
<evidence type="ECO:0000256" key="1">
    <source>
        <dbReference type="SAM" id="Phobius"/>
    </source>
</evidence>
<organism evidence="2 3">
    <name type="scientific">Lacinutrix gracilariae</name>
    <dbReference type="NCBI Taxonomy" id="1747198"/>
    <lineage>
        <taxon>Bacteria</taxon>
        <taxon>Pseudomonadati</taxon>
        <taxon>Bacteroidota</taxon>
        <taxon>Flavobacteriia</taxon>
        <taxon>Flavobacteriales</taxon>
        <taxon>Flavobacteriaceae</taxon>
        <taxon>Lacinutrix</taxon>
    </lineage>
</organism>
<dbReference type="InterPro" id="IPR025250">
    <property type="entry name" value="DUF4199"/>
</dbReference>
<dbReference type="Pfam" id="PF13858">
    <property type="entry name" value="DUF4199"/>
    <property type="match status" value="1"/>
</dbReference>
<keyword evidence="1" id="KW-1133">Transmembrane helix</keyword>
<keyword evidence="1" id="KW-0812">Transmembrane</keyword>
<feature type="transmembrane region" description="Helical" evidence="1">
    <location>
        <begin position="12"/>
        <end position="30"/>
    </location>
</feature>
<evidence type="ECO:0000313" key="2">
    <source>
        <dbReference type="EMBL" id="MFD2543209.1"/>
    </source>
</evidence>
<dbReference type="RefSeq" id="WP_379904862.1">
    <property type="nucleotide sequence ID" value="NZ_JBHULM010000011.1"/>
</dbReference>
<accession>A0ABW5K2P2</accession>
<gene>
    <name evidence="2" type="ORF">ACFSSB_12825</name>
</gene>